<accession>A0A5B7CX03</accession>
<organism evidence="1 2">
    <name type="scientific">Portunus trituberculatus</name>
    <name type="common">Swimming crab</name>
    <name type="synonym">Neptunus trituberculatus</name>
    <dbReference type="NCBI Taxonomy" id="210409"/>
    <lineage>
        <taxon>Eukaryota</taxon>
        <taxon>Metazoa</taxon>
        <taxon>Ecdysozoa</taxon>
        <taxon>Arthropoda</taxon>
        <taxon>Crustacea</taxon>
        <taxon>Multicrustacea</taxon>
        <taxon>Malacostraca</taxon>
        <taxon>Eumalacostraca</taxon>
        <taxon>Eucarida</taxon>
        <taxon>Decapoda</taxon>
        <taxon>Pleocyemata</taxon>
        <taxon>Brachyura</taxon>
        <taxon>Eubrachyura</taxon>
        <taxon>Portunoidea</taxon>
        <taxon>Portunidae</taxon>
        <taxon>Portuninae</taxon>
        <taxon>Portunus</taxon>
    </lineage>
</organism>
<keyword evidence="2" id="KW-1185">Reference proteome</keyword>
<protein>
    <submittedName>
        <fullName evidence="1">Uncharacterized protein</fullName>
    </submittedName>
</protein>
<sequence>MMKTLANQKQTCSCSDTTEGWLSPYLVVNKQRFIQSVSRLCDHLGLSALEGSHLGCLYHAHHQRLGGSLQRGEGCT</sequence>
<dbReference type="EMBL" id="VSRR010000271">
    <property type="protein sequence ID" value="MPC13284.1"/>
    <property type="molecule type" value="Genomic_DNA"/>
</dbReference>
<dbReference type="Proteomes" id="UP000324222">
    <property type="component" value="Unassembled WGS sequence"/>
</dbReference>
<name>A0A5B7CX03_PORTR</name>
<comment type="caution">
    <text evidence="1">The sequence shown here is derived from an EMBL/GenBank/DDBJ whole genome shotgun (WGS) entry which is preliminary data.</text>
</comment>
<reference evidence="1 2" key="1">
    <citation type="submission" date="2019-05" db="EMBL/GenBank/DDBJ databases">
        <title>Another draft genome of Portunus trituberculatus and its Hox gene families provides insights of decapod evolution.</title>
        <authorList>
            <person name="Jeong J.-H."/>
            <person name="Song I."/>
            <person name="Kim S."/>
            <person name="Choi T."/>
            <person name="Kim D."/>
            <person name="Ryu S."/>
            <person name="Kim W."/>
        </authorList>
    </citation>
    <scope>NUCLEOTIDE SEQUENCE [LARGE SCALE GENOMIC DNA]</scope>
    <source>
        <tissue evidence="1">Muscle</tissue>
    </source>
</reference>
<gene>
    <name evidence="1" type="ORF">E2C01_006012</name>
</gene>
<dbReference type="AlphaFoldDB" id="A0A5B7CX03"/>
<proteinExistence type="predicted"/>
<evidence type="ECO:0000313" key="2">
    <source>
        <dbReference type="Proteomes" id="UP000324222"/>
    </source>
</evidence>
<evidence type="ECO:0000313" key="1">
    <source>
        <dbReference type="EMBL" id="MPC13284.1"/>
    </source>
</evidence>